<protein>
    <recommendedName>
        <fullName evidence="3">RNA-binding protein KhpA</fullName>
    </recommendedName>
    <alternativeName>
        <fullName evidence="3">KH-domain protein A</fullName>
    </alternativeName>
</protein>
<dbReference type="PANTHER" id="PTHR34654:SF1">
    <property type="entry name" value="RNA-BINDING PROTEIN KHPA"/>
    <property type="match status" value="1"/>
</dbReference>
<keyword evidence="2 3" id="KW-0694">RNA-binding</keyword>
<dbReference type="PANTHER" id="PTHR34654">
    <property type="entry name" value="UPF0109 PROTEIN SCO5592"/>
    <property type="match status" value="1"/>
</dbReference>
<dbReference type="CDD" id="cd22533">
    <property type="entry name" value="KH-II_YlqC-like"/>
    <property type="match status" value="1"/>
</dbReference>
<dbReference type="Pfam" id="PF13083">
    <property type="entry name" value="KH_KhpA-B"/>
    <property type="match status" value="1"/>
</dbReference>
<gene>
    <name evidence="3" type="primary">khpA</name>
    <name evidence="4" type="ORF">DVS28_a3427</name>
</gene>
<evidence type="ECO:0000256" key="2">
    <source>
        <dbReference type="ARBA" id="ARBA00022884"/>
    </source>
</evidence>
<sequence length="82" mass="8954">MGMDMTSDVLDFIAKNLVDHPDDVDITTTEEEDGTIVLELRVHPDDMGKVIGKRGRTAKAIRTMVKAAATREGVNASVEIIE</sequence>
<dbReference type="GO" id="GO:0005737">
    <property type="term" value="C:cytoplasm"/>
    <property type="evidence" value="ECO:0007669"/>
    <property type="project" value="UniProtKB-SubCell"/>
</dbReference>
<evidence type="ECO:0000313" key="4">
    <source>
        <dbReference type="EMBL" id="AXV08102.1"/>
    </source>
</evidence>
<dbReference type="EMBL" id="CP031165">
    <property type="protein sequence ID" value="AXV08102.1"/>
    <property type="molecule type" value="Genomic_DNA"/>
</dbReference>
<organism evidence="4 5">
    <name type="scientific">Euzebya pacifica</name>
    <dbReference type="NCBI Taxonomy" id="1608957"/>
    <lineage>
        <taxon>Bacteria</taxon>
        <taxon>Bacillati</taxon>
        <taxon>Actinomycetota</taxon>
        <taxon>Nitriliruptoria</taxon>
        <taxon>Euzebyales</taxon>
    </lineage>
</organism>
<name>A0A346Y0V5_9ACTN</name>
<comment type="subcellular location">
    <subcellularLocation>
        <location evidence="3">Cytoplasm</location>
    </subcellularLocation>
</comment>
<dbReference type="Proteomes" id="UP000264006">
    <property type="component" value="Chromosome"/>
</dbReference>
<comment type="function">
    <text evidence="3">A probable RNA-binding protein.</text>
</comment>
<dbReference type="HAMAP" id="MF_00088">
    <property type="entry name" value="KhpA"/>
    <property type="match status" value="1"/>
</dbReference>
<dbReference type="InterPro" id="IPR015946">
    <property type="entry name" value="KH_dom-like_a/b"/>
</dbReference>
<accession>A0A346Y0V5</accession>
<dbReference type="Gene3D" id="3.30.300.20">
    <property type="match status" value="1"/>
</dbReference>
<dbReference type="KEGG" id="euz:DVS28_a3427"/>
<dbReference type="InterPro" id="IPR009019">
    <property type="entry name" value="KH_sf_prok-type"/>
</dbReference>
<dbReference type="PROSITE" id="PS50084">
    <property type="entry name" value="KH_TYPE_1"/>
    <property type="match status" value="1"/>
</dbReference>
<dbReference type="AlphaFoldDB" id="A0A346Y0V5"/>
<proteinExistence type="inferred from homology"/>
<evidence type="ECO:0000256" key="3">
    <source>
        <dbReference type="HAMAP-Rule" id="MF_00088"/>
    </source>
</evidence>
<reference evidence="4 5" key="1">
    <citation type="submission" date="2018-09" db="EMBL/GenBank/DDBJ databases">
        <title>Complete genome sequence of Euzebya sp. DY32-46 isolated from seawater of Pacific Ocean.</title>
        <authorList>
            <person name="Xu L."/>
            <person name="Wu Y.-H."/>
            <person name="Xu X.-W."/>
        </authorList>
    </citation>
    <scope>NUCLEOTIDE SEQUENCE [LARGE SCALE GENOMIC DNA]</scope>
    <source>
        <strain evidence="4 5">DY32-46</strain>
    </source>
</reference>
<dbReference type="SUPFAM" id="SSF54814">
    <property type="entry name" value="Prokaryotic type KH domain (KH-domain type II)"/>
    <property type="match status" value="1"/>
</dbReference>
<keyword evidence="1 3" id="KW-0963">Cytoplasm</keyword>
<dbReference type="GO" id="GO:0003723">
    <property type="term" value="F:RNA binding"/>
    <property type="evidence" value="ECO:0007669"/>
    <property type="project" value="UniProtKB-UniRule"/>
</dbReference>
<comment type="similarity">
    <text evidence="3">Belongs to the KhpA RNA-binding protein family.</text>
</comment>
<dbReference type="InterPro" id="IPR020627">
    <property type="entry name" value="KhpA"/>
</dbReference>
<evidence type="ECO:0000256" key="1">
    <source>
        <dbReference type="ARBA" id="ARBA00022490"/>
    </source>
</evidence>
<keyword evidence="5" id="KW-1185">Reference proteome</keyword>
<evidence type="ECO:0000313" key="5">
    <source>
        <dbReference type="Proteomes" id="UP000264006"/>
    </source>
</evidence>